<comment type="similarity">
    <text evidence="1">Belongs to the peptidase S13 family.</text>
</comment>
<keyword evidence="4" id="KW-1185">Reference proteome</keyword>
<proteinExistence type="inferred from homology"/>
<dbReference type="NCBIfam" id="TIGR00666">
    <property type="entry name" value="PBP4"/>
    <property type="match status" value="1"/>
</dbReference>
<dbReference type="InterPro" id="IPR000667">
    <property type="entry name" value="Peptidase_S13"/>
</dbReference>
<dbReference type="PANTHER" id="PTHR30023:SF0">
    <property type="entry name" value="PENICILLIN-SENSITIVE CARBOXYPEPTIDASE A"/>
    <property type="match status" value="1"/>
</dbReference>
<dbReference type="InterPro" id="IPR012338">
    <property type="entry name" value="Beta-lactam/transpept-like"/>
</dbReference>
<keyword evidence="2" id="KW-0378">Hydrolase</keyword>
<gene>
    <name evidence="3" type="ORF">CATYP_09135</name>
</gene>
<organism evidence="3 4">
    <name type="scientific">Corynebacterium atypicum</name>
    <dbReference type="NCBI Taxonomy" id="191610"/>
    <lineage>
        <taxon>Bacteria</taxon>
        <taxon>Bacillati</taxon>
        <taxon>Actinomycetota</taxon>
        <taxon>Actinomycetes</taxon>
        <taxon>Mycobacteriales</taxon>
        <taxon>Corynebacteriaceae</taxon>
        <taxon>Corynebacterium</taxon>
    </lineage>
</organism>
<evidence type="ECO:0000256" key="1">
    <source>
        <dbReference type="ARBA" id="ARBA00006096"/>
    </source>
</evidence>
<keyword evidence="3" id="KW-0645">Protease</keyword>
<dbReference type="Pfam" id="PF02113">
    <property type="entry name" value="Peptidase_S13"/>
    <property type="match status" value="2"/>
</dbReference>
<dbReference type="Proteomes" id="UP000028504">
    <property type="component" value="Chromosome"/>
</dbReference>
<dbReference type="EMBL" id="CP008944">
    <property type="protein sequence ID" value="AIG64694.1"/>
    <property type="molecule type" value="Genomic_DNA"/>
</dbReference>
<reference evidence="3 4" key="1">
    <citation type="submission" date="2014-07" db="EMBL/GenBank/DDBJ databases">
        <title>Complete genome sequence of Corynebacterium atypicum DSM 44849: identifiction of the mycolic acid biosynthesis genes.</title>
        <authorList>
            <person name="Tippelt A."/>
            <person name="Mollmann S."/>
            <person name="Albersmeier A."/>
            <person name="Jaenicke S."/>
            <person name="Ruckert C."/>
            <person name="Tauch A."/>
        </authorList>
    </citation>
    <scope>NUCLEOTIDE SEQUENCE [LARGE SCALE GENOMIC DNA]</scope>
    <source>
        <strain evidence="3 4">R2070</strain>
    </source>
</reference>
<name>A0ABM5QPM0_9CORY</name>
<dbReference type="Gene3D" id="3.40.710.10">
    <property type="entry name" value="DD-peptidase/beta-lactamase superfamily"/>
    <property type="match status" value="2"/>
</dbReference>
<keyword evidence="3" id="KW-0121">Carboxypeptidase</keyword>
<dbReference type="GO" id="GO:0004180">
    <property type="term" value="F:carboxypeptidase activity"/>
    <property type="evidence" value="ECO:0007669"/>
    <property type="project" value="UniProtKB-KW"/>
</dbReference>
<dbReference type="PRINTS" id="PR00922">
    <property type="entry name" value="DADACBPTASE3"/>
</dbReference>
<sequence length="438" mass="45483">MKSAKVWWTAAAVATAVIVGVVAGTGVAYDRAYASLEHAPAYEVAPPRELMRPVTPTEVPADERAQLASRLDQIAGGANLGQFGAVVTDVATGQSVWERAADEPLRPASSTKLLTSVAAIAQLGSADQIATEVVKGAQPGELIIKAQGDVWLDDDALDELAEGAEEAIDPAELDTATIAVDVSAWSGERILEGWNPVDVDAGFVAPMEPLMRYGARIGQTTGEAPRSHTPAADVARALADRLGVEVAGDVTGAKAAPKAKVIAQTLSPTLAERINQMMLDSDNVMAEAIGREVALARGKDASAKGATEATLEVLAEHGFNTEGTELFDNSGLSVKNRISPRLLNQVLYYAATQAEARPLLTALPVGGASGTLAHRYSELAGRGWVRAKTGTLDETSALAGVVTSQSGHQFTFAFISNGADVTAARAGADQLASALREV</sequence>
<evidence type="ECO:0000256" key="2">
    <source>
        <dbReference type="ARBA" id="ARBA00022801"/>
    </source>
</evidence>
<protein>
    <submittedName>
        <fullName evidence="3">D-alanyl-D-alanine carboxypeptidase</fullName>
    </submittedName>
</protein>
<evidence type="ECO:0000313" key="3">
    <source>
        <dbReference type="EMBL" id="AIG64694.1"/>
    </source>
</evidence>
<dbReference type="RefSeq" id="WP_038608556.1">
    <property type="nucleotide sequence ID" value="NZ_CP008944.1"/>
</dbReference>
<dbReference type="PANTHER" id="PTHR30023">
    <property type="entry name" value="D-ALANYL-D-ALANINE CARBOXYPEPTIDASE"/>
    <property type="match status" value="1"/>
</dbReference>
<evidence type="ECO:0000313" key="4">
    <source>
        <dbReference type="Proteomes" id="UP000028504"/>
    </source>
</evidence>
<dbReference type="SUPFAM" id="SSF56601">
    <property type="entry name" value="beta-lactamase/transpeptidase-like"/>
    <property type="match status" value="1"/>
</dbReference>
<accession>A0ABM5QPM0</accession>